<accession>A0ABN0V248</accession>
<keyword evidence="3" id="KW-1185">Reference proteome</keyword>
<feature type="region of interest" description="Disordered" evidence="1">
    <location>
        <begin position="63"/>
        <end position="88"/>
    </location>
</feature>
<evidence type="ECO:0000313" key="3">
    <source>
        <dbReference type="Proteomes" id="UP001501867"/>
    </source>
</evidence>
<reference evidence="2 3" key="1">
    <citation type="journal article" date="2019" name="Int. J. Syst. Evol. Microbiol.">
        <title>The Global Catalogue of Microorganisms (GCM) 10K type strain sequencing project: providing services to taxonomists for standard genome sequencing and annotation.</title>
        <authorList>
            <consortium name="The Broad Institute Genomics Platform"/>
            <consortium name="The Broad Institute Genome Sequencing Center for Infectious Disease"/>
            <person name="Wu L."/>
            <person name="Ma J."/>
        </authorList>
    </citation>
    <scope>NUCLEOTIDE SEQUENCE [LARGE SCALE GENOMIC DNA]</scope>
    <source>
        <strain evidence="2 3">JCM 4505</strain>
    </source>
</reference>
<dbReference type="EMBL" id="BAAABV010000005">
    <property type="protein sequence ID" value="GAA0271326.1"/>
    <property type="molecule type" value="Genomic_DNA"/>
</dbReference>
<protein>
    <submittedName>
        <fullName evidence="2">Uncharacterized protein</fullName>
    </submittedName>
</protein>
<sequence>MGSRADAAYPLAPGTVSGRPTGLTTFEVTVGSTDFALKQAGAARVNEAFGTTLAKDATFMKRMARPPGQPGLSPTRRERPGAGFVRAR</sequence>
<evidence type="ECO:0000313" key="2">
    <source>
        <dbReference type="EMBL" id="GAA0271326.1"/>
    </source>
</evidence>
<comment type="caution">
    <text evidence="2">The sequence shown here is derived from an EMBL/GenBank/DDBJ whole genome shotgun (WGS) entry which is preliminary data.</text>
</comment>
<organism evidence="2 3">
    <name type="scientific">Streptomyces polychromogenes</name>
    <dbReference type="NCBI Taxonomy" id="67342"/>
    <lineage>
        <taxon>Bacteria</taxon>
        <taxon>Bacillati</taxon>
        <taxon>Actinomycetota</taxon>
        <taxon>Actinomycetes</taxon>
        <taxon>Kitasatosporales</taxon>
        <taxon>Streptomycetaceae</taxon>
        <taxon>Streptomyces</taxon>
    </lineage>
</organism>
<dbReference type="Proteomes" id="UP001501867">
    <property type="component" value="Unassembled WGS sequence"/>
</dbReference>
<name>A0ABN0V248_9ACTN</name>
<evidence type="ECO:0000256" key="1">
    <source>
        <dbReference type="SAM" id="MobiDB-lite"/>
    </source>
</evidence>
<feature type="region of interest" description="Disordered" evidence="1">
    <location>
        <begin position="1"/>
        <end position="21"/>
    </location>
</feature>
<proteinExistence type="predicted"/>
<gene>
    <name evidence="2" type="ORF">GCM10010302_06130</name>
</gene>